<sequence length="123" mass="13536">MRLLVADDNEINLRVACAYLKALGIPQDSISTAVNGREATELCTQHNFDLVFMDIQMPEVDGLKAAKDILQNHTHKPAIVAITANTSQEAEEEFIAAGMRMVIHKPVNKSAFRCALKLAESEN</sequence>
<dbReference type="Gene3D" id="3.40.50.2300">
    <property type="match status" value="1"/>
</dbReference>
<dbReference type="RefSeq" id="WP_353895744.1">
    <property type="nucleotide sequence ID" value="NZ_JBEVCJ010000007.1"/>
</dbReference>
<protein>
    <submittedName>
        <fullName evidence="5">Response regulator</fullName>
    </submittedName>
</protein>
<evidence type="ECO:0000256" key="2">
    <source>
        <dbReference type="ARBA" id="ARBA00023012"/>
    </source>
</evidence>
<organism evidence="5 6">
    <name type="scientific">Aliikangiella maris</name>
    <dbReference type="NCBI Taxonomy" id="3162458"/>
    <lineage>
        <taxon>Bacteria</taxon>
        <taxon>Pseudomonadati</taxon>
        <taxon>Pseudomonadota</taxon>
        <taxon>Gammaproteobacteria</taxon>
        <taxon>Oceanospirillales</taxon>
        <taxon>Pleioneaceae</taxon>
        <taxon>Aliikangiella</taxon>
    </lineage>
</organism>
<accession>A0ABV2BTS0</accession>
<evidence type="ECO:0000313" key="6">
    <source>
        <dbReference type="Proteomes" id="UP001548189"/>
    </source>
</evidence>
<dbReference type="InterPro" id="IPR001789">
    <property type="entry name" value="Sig_transdc_resp-reg_receiver"/>
</dbReference>
<keyword evidence="6" id="KW-1185">Reference proteome</keyword>
<dbReference type="Proteomes" id="UP001548189">
    <property type="component" value="Unassembled WGS sequence"/>
</dbReference>
<evidence type="ECO:0000313" key="5">
    <source>
        <dbReference type="EMBL" id="MET1255158.1"/>
    </source>
</evidence>
<dbReference type="InterPro" id="IPR011006">
    <property type="entry name" value="CheY-like_superfamily"/>
</dbReference>
<reference evidence="5 6" key="1">
    <citation type="submission" date="2024-06" db="EMBL/GenBank/DDBJ databases">
        <authorList>
            <person name="Li F."/>
        </authorList>
    </citation>
    <scope>NUCLEOTIDE SEQUENCE [LARGE SCALE GENOMIC DNA]</scope>
    <source>
        <strain evidence="5 6">GXAS 311</strain>
    </source>
</reference>
<dbReference type="PROSITE" id="PS50110">
    <property type="entry name" value="RESPONSE_REGULATORY"/>
    <property type="match status" value="1"/>
</dbReference>
<dbReference type="Pfam" id="PF00072">
    <property type="entry name" value="Response_reg"/>
    <property type="match status" value="1"/>
</dbReference>
<dbReference type="SMART" id="SM00448">
    <property type="entry name" value="REC"/>
    <property type="match status" value="1"/>
</dbReference>
<dbReference type="PANTHER" id="PTHR45339:SF1">
    <property type="entry name" value="HYBRID SIGNAL TRANSDUCTION HISTIDINE KINASE J"/>
    <property type="match status" value="1"/>
</dbReference>
<keyword evidence="1 3" id="KW-0597">Phosphoprotein</keyword>
<dbReference type="EMBL" id="JBEVCJ010000007">
    <property type="protein sequence ID" value="MET1255158.1"/>
    <property type="molecule type" value="Genomic_DNA"/>
</dbReference>
<dbReference type="SUPFAM" id="SSF52172">
    <property type="entry name" value="CheY-like"/>
    <property type="match status" value="1"/>
</dbReference>
<proteinExistence type="predicted"/>
<feature type="domain" description="Response regulatory" evidence="4">
    <location>
        <begin position="2"/>
        <end position="120"/>
    </location>
</feature>
<keyword evidence="2" id="KW-0902">Two-component regulatory system</keyword>
<evidence type="ECO:0000256" key="1">
    <source>
        <dbReference type="ARBA" id="ARBA00022553"/>
    </source>
</evidence>
<gene>
    <name evidence="5" type="ORF">ABVT43_08475</name>
</gene>
<comment type="caution">
    <text evidence="5">The sequence shown here is derived from an EMBL/GenBank/DDBJ whole genome shotgun (WGS) entry which is preliminary data.</text>
</comment>
<evidence type="ECO:0000256" key="3">
    <source>
        <dbReference type="PROSITE-ProRule" id="PRU00169"/>
    </source>
</evidence>
<dbReference type="PANTHER" id="PTHR45339">
    <property type="entry name" value="HYBRID SIGNAL TRANSDUCTION HISTIDINE KINASE J"/>
    <property type="match status" value="1"/>
</dbReference>
<name>A0ABV2BTS0_9GAMM</name>
<dbReference type="CDD" id="cd17546">
    <property type="entry name" value="REC_hyHK_CKI1_RcsC-like"/>
    <property type="match status" value="1"/>
</dbReference>
<feature type="modified residue" description="4-aspartylphosphate" evidence="3">
    <location>
        <position position="54"/>
    </location>
</feature>
<evidence type="ECO:0000259" key="4">
    <source>
        <dbReference type="PROSITE" id="PS50110"/>
    </source>
</evidence>